<feature type="transmembrane region" description="Helical" evidence="1">
    <location>
        <begin position="20"/>
        <end position="38"/>
    </location>
</feature>
<gene>
    <name evidence="2" type="ORF">BTA106</name>
</gene>
<protein>
    <submittedName>
        <fullName evidence="2">Holin</fullName>
    </submittedName>
</protein>
<sequence length="57" mass="6568">MEDNMNTVFDFLSNIAETKLIILGGFVLLILIPLTLLLRPVMNEIVKIIKHFLDKKK</sequence>
<reference evidence="2" key="1">
    <citation type="submission" date="2012-01" db="EMBL/GenBank/DDBJ databases">
        <authorList>
            <person name="Campeau S.A."/>
            <person name="Porcella S.F."/>
            <person name="Schwan T.G."/>
            <person name="Barbour A.G."/>
        </authorList>
    </citation>
    <scope>NUCLEOTIDE SEQUENCE</scope>
    <source>
        <strain evidence="2">91E135</strain>
        <plasmid evidence="2">lp150</plasmid>
    </source>
</reference>
<reference evidence="2" key="3">
    <citation type="submission" date="2015-06" db="EMBL/GenBank/DDBJ databases">
        <authorList>
            <person name="Hoefler B.C."/>
            <person name="Straight P.D."/>
        </authorList>
    </citation>
    <scope>NUCLEOTIDE SEQUENCE</scope>
    <source>
        <strain evidence="2">91E135</strain>
        <plasmid evidence="2">lp150</plasmid>
    </source>
</reference>
<organism evidence="2">
    <name type="scientific">Borrelia turicatae (strain 91E135)</name>
    <dbReference type="NCBI Taxonomy" id="314724"/>
    <lineage>
        <taxon>Bacteria</taxon>
        <taxon>Pseudomonadati</taxon>
        <taxon>Spirochaetota</taxon>
        <taxon>Spirochaetia</taxon>
        <taxon>Spirochaetales</taxon>
        <taxon>Borreliaceae</taxon>
        <taxon>Borrelia</taxon>
    </lineage>
</organism>
<keyword evidence="2" id="KW-0614">Plasmid</keyword>
<evidence type="ECO:0000256" key="1">
    <source>
        <dbReference type="SAM" id="Phobius"/>
    </source>
</evidence>
<geneLocation type="plasmid" evidence="2">
    <name>lp150</name>
</geneLocation>
<proteinExistence type="predicted"/>
<dbReference type="RefSeq" id="WP_020282343.1">
    <property type="nucleotide sequence ID" value="NC_021624.2"/>
</dbReference>
<dbReference type="EMBL" id="HM008710">
    <property type="protein sequence ID" value="AGO68870.1"/>
    <property type="molecule type" value="Genomic_DNA"/>
</dbReference>
<dbReference type="InterPro" id="IPR006493">
    <property type="entry name" value="Holin_BlyA"/>
</dbReference>
<dbReference type="AlphaFoldDB" id="S4VN78"/>
<reference evidence="2" key="2">
    <citation type="journal article" date="2013" name="J. Bacteriol.">
        <title>Large linear plasmids of Borrelia species that cause relapsing fever.</title>
        <authorList>
            <person name="Miller S.C."/>
            <person name="Porcella S.F."/>
            <person name="Raffel S.J."/>
            <person name="Schwan T.G."/>
            <person name="Barbour A.G."/>
        </authorList>
    </citation>
    <scope>NUCLEOTIDE SEQUENCE</scope>
    <source>
        <strain evidence="2">91E135</strain>
        <plasmid evidence="2">lp150</plasmid>
    </source>
</reference>
<keyword evidence="1" id="KW-1133">Transmembrane helix</keyword>
<name>S4VN78_BORT9</name>
<accession>S4VN78</accession>
<keyword evidence="1" id="KW-0472">Membrane</keyword>
<keyword evidence="1" id="KW-0812">Transmembrane</keyword>
<dbReference type="Pfam" id="PF05102">
    <property type="entry name" value="Holin_BlyA"/>
    <property type="match status" value="1"/>
</dbReference>
<evidence type="ECO:0000313" key="2">
    <source>
        <dbReference type="EMBL" id="AGO68870.1"/>
    </source>
</evidence>